<dbReference type="VEuPathDB" id="FungiDB:RhiirA1_451594"/>
<reference evidence="1 4" key="1">
    <citation type="submission" date="2016-04" db="EMBL/GenBank/DDBJ databases">
        <title>Genome analyses suggest a sexual origin of heterokaryosis in a supposedly ancient asexual fungus.</title>
        <authorList>
            <person name="Ropars J."/>
            <person name="Sedzielewska K."/>
            <person name="Noel J."/>
            <person name="Charron P."/>
            <person name="Farinelli L."/>
            <person name="Marton T."/>
            <person name="Kruger M."/>
            <person name="Pelin A."/>
            <person name="Brachmann A."/>
            <person name="Corradi N."/>
        </authorList>
    </citation>
    <scope>NUCLEOTIDE SEQUENCE [LARGE SCALE GENOMIC DNA]</scope>
    <source>
        <strain evidence="1 4">A5</strain>
    </source>
</reference>
<sequence length="76" mass="8956">MDISRVFLKIIESLYQNNLVISWYTFKSELFRKNKIKATTPRAQKKCAEEYTLLNETERNQTAEELSKNQIGKEPS</sequence>
<protein>
    <submittedName>
        <fullName evidence="1">Uncharacterized protein</fullName>
    </submittedName>
</protein>
<reference evidence="2 3" key="3">
    <citation type="submission" date="2017-10" db="EMBL/GenBank/DDBJ databases">
        <title>Extensive intraspecific genome diversity in a model arbuscular mycorrhizal fungus.</title>
        <authorList>
            <person name="Chen E.C.H."/>
            <person name="Morin E."/>
            <person name="Baudet D."/>
            <person name="Noel J."/>
            <person name="Ndikumana S."/>
            <person name="Charron P."/>
            <person name="St-Onge C."/>
            <person name="Giorgi J."/>
            <person name="Grigoriev I.V."/>
            <person name="Roux C."/>
            <person name="Martin F.M."/>
            <person name="Corradi N."/>
        </authorList>
    </citation>
    <scope>NUCLEOTIDE SEQUENCE [LARGE SCALE GENOMIC DNA]</scope>
    <source>
        <strain evidence="2 3">A1</strain>
    </source>
</reference>
<dbReference type="EMBL" id="LLXH01000100">
    <property type="protein sequence ID" value="PKC73078.1"/>
    <property type="molecule type" value="Genomic_DNA"/>
</dbReference>
<dbReference type="AlphaFoldDB" id="A0A2N0QCF3"/>
<accession>A0A2N0QCF3</accession>
<dbReference type="Proteomes" id="UP000232688">
    <property type="component" value="Unassembled WGS sequence"/>
</dbReference>
<organism evidence="1 4">
    <name type="scientific">Rhizophagus irregularis</name>
    <dbReference type="NCBI Taxonomy" id="588596"/>
    <lineage>
        <taxon>Eukaryota</taxon>
        <taxon>Fungi</taxon>
        <taxon>Fungi incertae sedis</taxon>
        <taxon>Mucoromycota</taxon>
        <taxon>Glomeromycotina</taxon>
        <taxon>Glomeromycetes</taxon>
        <taxon>Glomerales</taxon>
        <taxon>Glomeraceae</taxon>
        <taxon>Rhizophagus</taxon>
    </lineage>
</organism>
<proteinExistence type="predicted"/>
<reference evidence="2 3" key="4">
    <citation type="submission" date="2017-10" db="EMBL/GenBank/DDBJ databases">
        <title>Genome analyses suggest a sexual origin of heterokaryosis in a supposedly ancient asexual fungus.</title>
        <authorList>
            <person name="Corradi N."/>
            <person name="Sedzielewska K."/>
            <person name="Noel J."/>
            <person name="Charron P."/>
            <person name="Farinelli L."/>
            <person name="Marton T."/>
            <person name="Kruger M."/>
            <person name="Pelin A."/>
            <person name="Brachmann A."/>
            <person name="Corradi N."/>
        </authorList>
    </citation>
    <scope>NUCLEOTIDE SEQUENCE [LARGE SCALE GENOMIC DNA]</scope>
    <source>
        <strain evidence="2 3">A1</strain>
    </source>
</reference>
<evidence type="ECO:0000313" key="4">
    <source>
        <dbReference type="Proteomes" id="UP000232722"/>
    </source>
</evidence>
<gene>
    <name evidence="2" type="ORF">RhiirA1_451594</name>
    <name evidence="1" type="ORF">RhiirA5_406639</name>
</gene>
<reference evidence="1 4" key="2">
    <citation type="submission" date="2017-09" db="EMBL/GenBank/DDBJ databases">
        <title>Extensive intraspecific genome diversity in a model arbuscular mycorrhizal fungus.</title>
        <authorList>
            <person name="Chen E.C."/>
            <person name="Morin E."/>
            <person name="Beaudet D."/>
            <person name="Noel J."/>
            <person name="Ndikumana S."/>
            <person name="Charron P."/>
            <person name="St-Onge C."/>
            <person name="Giorgi J."/>
            <person name="Grigoriev I.V."/>
            <person name="Roux C."/>
            <person name="Martin F.M."/>
            <person name="Corradi N."/>
        </authorList>
    </citation>
    <scope>NUCLEOTIDE SEQUENCE [LARGE SCALE GENOMIC DNA]</scope>
    <source>
        <strain evidence="1 4">A5</strain>
    </source>
</reference>
<comment type="caution">
    <text evidence="1">The sequence shown here is derived from an EMBL/GenBank/DDBJ whole genome shotgun (WGS) entry which is preliminary data.</text>
</comment>
<evidence type="ECO:0000313" key="2">
    <source>
        <dbReference type="EMBL" id="PKC73078.1"/>
    </source>
</evidence>
<evidence type="ECO:0000313" key="1">
    <source>
        <dbReference type="EMBL" id="PKC16755.1"/>
    </source>
</evidence>
<evidence type="ECO:0000313" key="3">
    <source>
        <dbReference type="Proteomes" id="UP000232688"/>
    </source>
</evidence>
<dbReference type="EMBL" id="LLXJ01000035">
    <property type="protein sequence ID" value="PKC16755.1"/>
    <property type="molecule type" value="Genomic_DNA"/>
</dbReference>
<name>A0A2N0QCF3_9GLOM</name>
<dbReference type="Proteomes" id="UP000232722">
    <property type="component" value="Unassembled WGS sequence"/>
</dbReference>